<accession>A0A366WX18</accession>
<feature type="domain" description="MmgE/PrpD C-terminal" evidence="3">
    <location>
        <begin position="263"/>
        <end position="428"/>
    </location>
</feature>
<evidence type="ECO:0000313" key="4">
    <source>
        <dbReference type="EMBL" id="RBW52662.1"/>
    </source>
</evidence>
<dbReference type="Gene3D" id="3.30.1330.120">
    <property type="entry name" value="2-methylcitrate dehydratase PrpD"/>
    <property type="match status" value="1"/>
</dbReference>
<dbReference type="AlphaFoldDB" id="A0A366WX18"/>
<protein>
    <submittedName>
        <fullName evidence="4">MmgE/PrpD family protein</fullName>
    </submittedName>
</protein>
<dbReference type="InterPro" id="IPR042183">
    <property type="entry name" value="MmgE/PrpD_sf_1"/>
</dbReference>
<evidence type="ECO:0000256" key="1">
    <source>
        <dbReference type="ARBA" id="ARBA00006174"/>
    </source>
</evidence>
<gene>
    <name evidence="4" type="ORF">DS909_15520</name>
</gene>
<name>A0A366WX18_9RHOB</name>
<dbReference type="RefSeq" id="WP_113824379.1">
    <property type="nucleotide sequence ID" value="NZ_QOCE01000038.1"/>
</dbReference>
<dbReference type="EMBL" id="QOCE01000038">
    <property type="protein sequence ID" value="RBW52662.1"/>
    <property type="molecule type" value="Genomic_DNA"/>
</dbReference>
<dbReference type="InterPro" id="IPR036148">
    <property type="entry name" value="MmgE/PrpD_sf"/>
</dbReference>
<dbReference type="InterPro" id="IPR045337">
    <property type="entry name" value="MmgE_PrpD_C"/>
</dbReference>
<evidence type="ECO:0000313" key="5">
    <source>
        <dbReference type="Proteomes" id="UP000252706"/>
    </source>
</evidence>
<feature type="domain" description="MmgE/PrpD N-terminal" evidence="2">
    <location>
        <begin position="5"/>
        <end position="235"/>
    </location>
</feature>
<evidence type="ECO:0000259" key="3">
    <source>
        <dbReference type="Pfam" id="PF19305"/>
    </source>
</evidence>
<sequence>MPLRFHDFTAELTYDALPEAVLKVLRRSFTDTMGVAAVGSTTPLADIARKGAQAMFGVTQAGPARILMNGASVSPAGAAMAGAFTVDSIDAHDGTSPCKGHAGSAIFPALMAVADANASLGKPVDGRSFAVTLAAAYEVSYRAGLAQHATCADYHTSGAWTAVGVGAAVAQQLGGSAEQIRQAAGISEYHGPRSQMMRCIDHPTMVRDGVGWGAPSGVTGGYLALFGFTGAPALTCEGPDARQFWEDLGSGWRLVEDTHYKPYPCCRWAHPALDAAADLIATHNLTHDQVAKVEIRTFHNATRLAGHTPTSPDEFAYSIAFPVATMIVRGQVGVSELDTATLTDPDILRLSKATTLIDDDHFTAISVGKRWAEVTLELTDGRRLTADPRTPRGDTDLPLSDADISDKFHLFADPVVGTERATRIEDLSGRFDTLDADSFAELMSLCLSETKVR</sequence>
<dbReference type="InterPro" id="IPR045336">
    <property type="entry name" value="MmgE_PrpD_N"/>
</dbReference>
<reference evidence="4 5" key="1">
    <citation type="submission" date="2018-07" db="EMBL/GenBank/DDBJ databases">
        <title>Modular assembly of carbohydrate-degrading microbial communities in the ocean.</title>
        <authorList>
            <person name="Enke T.N."/>
            <person name="Datta M.S."/>
            <person name="Schwartzman J.A."/>
            <person name="Cermak N."/>
            <person name="Schmitz D.A."/>
            <person name="Barrere J."/>
            <person name="Cordero O.X."/>
        </authorList>
    </citation>
    <scope>NUCLEOTIDE SEQUENCE [LARGE SCALE GENOMIC DNA]</scope>
    <source>
        <strain evidence="4 5">C3M10</strain>
    </source>
</reference>
<dbReference type="Pfam" id="PF03972">
    <property type="entry name" value="MmgE_PrpD_N"/>
    <property type="match status" value="1"/>
</dbReference>
<dbReference type="PANTHER" id="PTHR16943">
    <property type="entry name" value="2-METHYLCITRATE DEHYDRATASE-RELATED"/>
    <property type="match status" value="1"/>
</dbReference>
<evidence type="ECO:0000259" key="2">
    <source>
        <dbReference type="Pfam" id="PF03972"/>
    </source>
</evidence>
<dbReference type="GO" id="GO:0016829">
    <property type="term" value="F:lyase activity"/>
    <property type="evidence" value="ECO:0007669"/>
    <property type="project" value="InterPro"/>
</dbReference>
<dbReference type="InterPro" id="IPR005656">
    <property type="entry name" value="MmgE_PrpD"/>
</dbReference>
<dbReference type="PANTHER" id="PTHR16943:SF8">
    <property type="entry name" value="2-METHYLCITRATE DEHYDRATASE"/>
    <property type="match status" value="1"/>
</dbReference>
<organism evidence="4 5">
    <name type="scientific">Phaeobacter gallaeciensis</name>
    <dbReference type="NCBI Taxonomy" id="60890"/>
    <lineage>
        <taxon>Bacteria</taxon>
        <taxon>Pseudomonadati</taxon>
        <taxon>Pseudomonadota</taxon>
        <taxon>Alphaproteobacteria</taxon>
        <taxon>Rhodobacterales</taxon>
        <taxon>Roseobacteraceae</taxon>
        <taxon>Phaeobacter</taxon>
    </lineage>
</organism>
<dbReference type="Proteomes" id="UP000252706">
    <property type="component" value="Unassembled WGS sequence"/>
</dbReference>
<dbReference type="InterPro" id="IPR042188">
    <property type="entry name" value="MmgE/PrpD_sf_2"/>
</dbReference>
<dbReference type="Pfam" id="PF19305">
    <property type="entry name" value="MmgE_PrpD_C"/>
    <property type="match status" value="1"/>
</dbReference>
<dbReference type="Gene3D" id="1.10.4100.10">
    <property type="entry name" value="2-methylcitrate dehydratase PrpD"/>
    <property type="match status" value="1"/>
</dbReference>
<comment type="caution">
    <text evidence="4">The sequence shown here is derived from an EMBL/GenBank/DDBJ whole genome shotgun (WGS) entry which is preliminary data.</text>
</comment>
<comment type="similarity">
    <text evidence="1">Belongs to the PrpD family.</text>
</comment>
<dbReference type="OrthoDB" id="9795089at2"/>
<proteinExistence type="inferred from homology"/>
<dbReference type="SUPFAM" id="SSF103378">
    <property type="entry name" value="2-methylcitrate dehydratase PrpD"/>
    <property type="match status" value="1"/>
</dbReference>